<accession>A0A9P9D6E3</accession>
<proteinExistence type="predicted"/>
<evidence type="ECO:0000256" key="1">
    <source>
        <dbReference type="SAM" id="SignalP"/>
    </source>
</evidence>
<name>A0A9P9D6E3_9HYPO</name>
<comment type="caution">
    <text evidence="2">The sequence shown here is derived from an EMBL/GenBank/DDBJ whole genome shotgun (WGS) entry which is preliminary data.</text>
</comment>
<evidence type="ECO:0000313" key="3">
    <source>
        <dbReference type="Proteomes" id="UP000738349"/>
    </source>
</evidence>
<sequence length="182" mass="20105">MNRIVLLGLLHAASASQVQTNYITPHEQYSSSVGLAPSRRVAYWPNPVDCNNICVKVSYGGRVLHLLHIDTSETNYDISYDAWNYLVFGNSAVGDPRTGGGLLMETEYVSPTECHHLLDSDQLPLSAANSMAYLAPCLGQSDSWVANHHQLFNIYDPSCKYGWDEICTLDLAVSNQACCPMF</sequence>
<dbReference type="PANTHER" id="PTHR38850">
    <property type="entry name" value="CERATO-PLATANIN"/>
    <property type="match status" value="1"/>
</dbReference>
<dbReference type="OrthoDB" id="5370830at2759"/>
<keyword evidence="3" id="KW-1185">Reference proteome</keyword>
<evidence type="ECO:0000313" key="2">
    <source>
        <dbReference type="EMBL" id="KAH7113563.1"/>
    </source>
</evidence>
<organism evidence="2 3">
    <name type="scientific">Dactylonectria macrodidyma</name>
    <dbReference type="NCBI Taxonomy" id="307937"/>
    <lineage>
        <taxon>Eukaryota</taxon>
        <taxon>Fungi</taxon>
        <taxon>Dikarya</taxon>
        <taxon>Ascomycota</taxon>
        <taxon>Pezizomycotina</taxon>
        <taxon>Sordariomycetes</taxon>
        <taxon>Hypocreomycetidae</taxon>
        <taxon>Hypocreales</taxon>
        <taxon>Nectriaceae</taxon>
        <taxon>Dactylonectria</taxon>
    </lineage>
</organism>
<keyword evidence="1" id="KW-0732">Signal</keyword>
<dbReference type="PANTHER" id="PTHR38850:SF2">
    <property type="entry name" value="CERATO-PLATANIN"/>
    <property type="match status" value="1"/>
</dbReference>
<dbReference type="AlphaFoldDB" id="A0A9P9D6E3"/>
<dbReference type="EMBL" id="JAGMUV010000034">
    <property type="protein sequence ID" value="KAH7113563.1"/>
    <property type="molecule type" value="Genomic_DNA"/>
</dbReference>
<gene>
    <name evidence="2" type="ORF">EDB81DRAFT_669983</name>
</gene>
<evidence type="ECO:0008006" key="4">
    <source>
        <dbReference type="Google" id="ProtNLM"/>
    </source>
</evidence>
<feature type="signal peptide" evidence="1">
    <location>
        <begin position="1"/>
        <end position="15"/>
    </location>
</feature>
<feature type="chain" id="PRO_5040388916" description="Cerato-platanin" evidence="1">
    <location>
        <begin position="16"/>
        <end position="182"/>
    </location>
</feature>
<dbReference type="Proteomes" id="UP000738349">
    <property type="component" value="Unassembled WGS sequence"/>
</dbReference>
<reference evidence="2" key="1">
    <citation type="journal article" date="2021" name="Nat. Commun.">
        <title>Genetic determinants of endophytism in the Arabidopsis root mycobiome.</title>
        <authorList>
            <person name="Mesny F."/>
            <person name="Miyauchi S."/>
            <person name="Thiergart T."/>
            <person name="Pickel B."/>
            <person name="Atanasova L."/>
            <person name="Karlsson M."/>
            <person name="Huettel B."/>
            <person name="Barry K.W."/>
            <person name="Haridas S."/>
            <person name="Chen C."/>
            <person name="Bauer D."/>
            <person name="Andreopoulos W."/>
            <person name="Pangilinan J."/>
            <person name="LaButti K."/>
            <person name="Riley R."/>
            <person name="Lipzen A."/>
            <person name="Clum A."/>
            <person name="Drula E."/>
            <person name="Henrissat B."/>
            <person name="Kohler A."/>
            <person name="Grigoriev I.V."/>
            <person name="Martin F.M."/>
            <person name="Hacquard S."/>
        </authorList>
    </citation>
    <scope>NUCLEOTIDE SEQUENCE</scope>
    <source>
        <strain evidence="2">MPI-CAGE-AT-0147</strain>
    </source>
</reference>
<protein>
    <recommendedName>
        <fullName evidence="4">Cerato-platanin</fullName>
    </recommendedName>
</protein>